<keyword evidence="1" id="KW-0812">Transmembrane</keyword>
<feature type="transmembrane region" description="Helical" evidence="1">
    <location>
        <begin position="62"/>
        <end position="85"/>
    </location>
</feature>
<dbReference type="STRING" id="485914.Hmuk_2967"/>
<organism evidence="2 3">
    <name type="scientific">Halomicrobium mukohataei (strain ATCC 700874 / DSM 12286 / JCM 9738 / NCIMB 13541)</name>
    <name type="common">Haloarcula mukohataei</name>
    <dbReference type="NCBI Taxonomy" id="485914"/>
    <lineage>
        <taxon>Archaea</taxon>
        <taxon>Methanobacteriati</taxon>
        <taxon>Methanobacteriota</taxon>
        <taxon>Stenosarchaea group</taxon>
        <taxon>Halobacteria</taxon>
        <taxon>Halobacteriales</taxon>
        <taxon>Haloarculaceae</taxon>
        <taxon>Halomicrobium</taxon>
    </lineage>
</organism>
<reference evidence="2 3" key="1">
    <citation type="journal article" date="2009" name="Stand. Genomic Sci.">
        <title>Complete genome sequence of Halomicrobium mukohataei type strain (arg-2).</title>
        <authorList>
            <person name="Tindall B.J."/>
            <person name="Schneider S."/>
            <person name="Lapidus A."/>
            <person name="Copeland A."/>
            <person name="Glavina Del Rio T."/>
            <person name="Nolan M."/>
            <person name="Lucas S."/>
            <person name="Chen F."/>
            <person name="Tice H."/>
            <person name="Cheng J.F."/>
            <person name="Saunders E."/>
            <person name="Bruce D."/>
            <person name="Goodwin L."/>
            <person name="Pitluck S."/>
            <person name="Mikhailova N."/>
            <person name="Pati A."/>
            <person name="Ivanova N."/>
            <person name="Mavrommatis K."/>
            <person name="Chen A."/>
            <person name="Palaniappan K."/>
            <person name="Chain P."/>
            <person name="Land M."/>
            <person name="Hauser L."/>
            <person name="Chang Y.J."/>
            <person name="Jeffries C.D."/>
            <person name="Brettin T."/>
            <person name="Han C."/>
            <person name="Rohde M."/>
            <person name="Goker M."/>
            <person name="Bristow J."/>
            <person name="Eisen J.A."/>
            <person name="Markowitz V."/>
            <person name="Hugenholtz P."/>
            <person name="Klenk H.P."/>
            <person name="Kyrpides N.C."/>
            <person name="Detter J.C."/>
        </authorList>
    </citation>
    <scope>NUCLEOTIDE SEQUENCE [LARGE SCALE GENOMIC DNA]</scope>
    <source>
        <strain evidence="3">ATCC 700874 / DSM 12286 / JCM 9738 / NCIMB 13541</strain>
    </source>
</reference>
<name>C7P157_HALMD</name>
<dbReference type="eggNOG" id="arCOG09061">
    <property type="taxonomic scope" value="Archaea"/>
</dbReference>
<sequence length="105" mass="11115">MYRSGEGPGVSLQPVFLAADGGLDYDRIVTEVVPIANLILLFAAVSLPAFVLGLLVGPELSVLFFLVGQFVLAVGVAVVLMYVIVRALQLHEERESAATDGSADR</sequence>
<dbReference type="KEGG" id="hmu:Hmuk_2967"/>
<proteinExistence type="predicted"/>
<keyword evidence="1" id="KW-0472">Membrane</keyword>
<keyword evidence="1" id="KW-1133">Transmembrane helix</keyword>
<dbReference type="HOGENOM" id="CLU_176729_0_0_2"/>
<accession>C7P157</accession>
<feature type="transmembrane region" description="Helical" evidence="1">
    <location>
        <begin position="35"/>
        <end position="56"/>
    </location>
</feature>
<evidence type="ECO:0000313" key="2">
    <source>
        <dbReference type="EMBL" id="ACV49072.1"/>
    </source>
</evidence>
<gene>
    <name evidence="2" type="ordered locus">Hmuk_2967</name>
</gene>
<keyword evidence="3" id="KW-1185">Reference proteome</keyword>
<dbReference type="AlphaFoldDB" id="C7P157"/>
<dbReference type="Proteomes" id="UP000001746">
    <property type="component" value="Chromosome"/>
</dbReference>
<dbReference type="EMBL" id="CP001688">
    <property type="protein sequence ID" value="ACV49072.1"/>
    <property type="molecule type" value="Genomic_DNA"/>
</dbReference>
<evidence type="ECO:0000313" key="3">
    <source>
        <dbReference type="Proteomes" id="UP000001746"/>
    </source>
</evidence>
<protein>
    <submittedName>
        <fullName evidence="2">Uncharacterized protein</fullName>
    </submittedName>
</protein>
<evidence type="ECO:0000256" key="1">
    <source>
        <dbReference type="SAM" id="Phobius"/>
    </source>
</evidence>